<evidence type="ECO:0000313" key="3">
    <source>
        <dbReference type="Proteomes" id="UP000633943"/>
    </source>
</evidence>
<protein>
    <submittedName>
        <fullName evidence="2">EthD family reductase</fullName>
    </submittedName>
</protein>
<dbReference type="Pfam" id="PF07110">
    <property type="entry name" value="EthD"/>
    <property type="match status" value="1"/>
</dbReference>
<organism evidence="2 3">
    <name type="scientific">Aromatoleum bremense</name>
    <dbReference type="NCBI Taxonomy" id="76115"/>
    <lineage>
        <taxon>Bacteria</taxon>
        <taxon>Pseudomonadati</taxon>
        <taxon>Pseudomonadota</taxon>
        <taxon>Betaproteobacteria</taxon>
        <taxon>Rhodocyclales</taxon>
        <taxon>Rhodocyclaceae</taxon>
        <taxon>Aromatoleum</taxon>
    </lineage>
</organism>
<comment type="caution">
    <text evidence="2">The sequence shown here is derived from an EMBL/GenBank/DDBJ whole genome shotgun (WGS) entry which is preliminary data.</text>
</comment>
<dbReference type="PANTHER" id="PTHR40260:SF2">
    <property type="entry name" value="BLR8190 PROTEIN"/>
    <property type="match status" value="1"/>
</dbReference>
<dbReference type="InterPro" id="IPR009799">
    <property type="entry name" value="EthD_dom"/>
</dbReference>
<dbReference type="NCBIfam" id="TIGR02118">
    <property type="entry name" value="EthD family reductase"/>
    <property type="match status" value="1"/>
</dbReference>
<accession>A0ABX1P1H2</accession>
<dbReference type="PANTHER" id="PTHR40260">
    <property type="entry name" value="BLR8190 PROTEIN"/>
    <property type="match status" value="1"/>
</dbReference>
<gene>
    <name evidence="2" type="ORF">GPA24_19320</name>
</gene>
<evidence type="ECO:0000259" key="1">
    <source>
        <dbReference type="Pfam" id="PF07110"/>
    </source>
</evidence>
<proteinExistence type="predicted"/>
<name>A0ABX1P1H2_9RHOO</name>
<keyword evidence="3" id="KW-1185">Reference proteome</keyword>
<evidence type="ECO:0000313" key="2">
    <source>
        <dbReference type="EMBL" id="NMG17641.1"/>
    </source>
</evidence>
<feature type="domain" description="EthD" evidence="1">
    <location>
        <begin position="18"/>
        <end position="91"/>
    </location>
</feature>
<reference evidence="2 3" key="1">
    <citation type="submission" date="2019-12" db="EMBL/GenBank/DDBJ databases">
        <title>Comparative genomics gives insights into the taxonomy of the Azoarcus-Aromatoleum group and reveals separate origins of nif in the plant-associated Azoarcus and non-plant-associated Aromatoleum sub-groups.</title>
        <authorList>
            <person name="Lafos M."/>
            <person name="Maluk M."/>
            <person name="Batista M."/>
            <person name="Junghare M."/>
            <person name="Carmona M."/>
            <person name="Faoro H."/>
            <person name="Cruz L.M."/>
            <person name="Battistoni F."/>
            <person name="De Souza E."/>
            <person name="Pedrosa F."/>
            <person name="Chen W.-M."/>
            <person name="Poole P.S."/>
            <person name="Dixon R.A."/>
            <person name="James E.K."/>
        </authorList>
    </citation>
    <scope>NUCLEOTIDE SEQUENCE [LARGE SCALE GENOMIC DNA]</scope>
    <source>
        <strain evidence="2 3">PbN1</strain>
    </source>
</reference>
<dbReference type="EMBL" id="WTVP01000096">
    <property type="protein sequence ID" value="NMG17641.1"/>
    <property type="molecule type" value="Genomic_DNA"/>
</dbReference>
<dbReference type="Proteomes" id="UP000633943">
    <property type="component" value="Unassembled WGS sequence"/>
</dbReference>
<dbReference type="Gene3D" id="3.30.70.100">
    <property type="match status" value="1"/>
</dbReference>
<dbReference type="SUPFAM" id="SSF54909">
    <property type="entry name" value="Dimeric alpha+beta barrel"/>
    <property type="match status" value="1"/>
</dbReference>
<dbReference type="InterPro" id="IPR011008">
    <property type="entry name" value="Dimeric_a/b-barrel"/>
</dbReference>
<sequence>MIKVSVFYPYTPDNRFDFTYYCNEHIPMVKDRLGDACQGIAVDRGVSAEAPDSEPLYAAVCHLFFNSVEEFGAAFAPHEKEIMEDIPNYTDIKPVIQISKVLINARRSETGPFHLHLPDTTA</sequence>